<evidence type="ECO:0000256" key="2">
    <source>
        <dbReference type="SAM" id="Phobius"/>
    </source>
</evidence>
<keyword evidence="2" id="KW-0472">Membrane</keyword>
<keyword evidence="2" id="KW-0812">Transmembrane</keyword>
<organism evidence="4 5">
    <name type="scientific">Bursaphelenchus okinawaensis</name>
    <dbReference type="NCBI Taxonomy" id="465554"/>
    <lineage>
        <taxon>Eukaryota</taxon>
        <taxon>Metazoa</taxon>
        <taxon>Ecdysozoa</taxon>
        <taxon>Nematoda</taxon>
        <taxon>Chromadorea</taxon>
        <taxon>Rhabditida</taxon>
        <taxon>Tylenchina</taxon>
        <taxon>Tylenchomorpha</taxon>
        <taxon>Aphelenchoidea</taxon>
        <taxon>Aphelenchoididae</taxon>
        <taxon>Bursaphelenchus</taxon>
    </lineage>
</organism>
<keyword evidence="3" id="KW-0732">Signal</keyword>
<dbReference type="OrthoDB" id="5867569at2759"/>
<keyword evidence="5" id="KW-1185">Reference proteome</keyword>
<dbReference type="Proteomes" id="UP000783686">
    <property type="component" value="Unassembled WGS sequence"/>
</dbReference>
<reference evidence="4" key="1">
    <citation type="submission" date="2020-09" db="EMBL/GenBank/DDBJ databases">
        <authorList>
            <person name="Kikuchi T."/>
        </authorList>
    </citation>
    <scope>NUCLEOTIDE SEQUENCE</scope>
    <source>
        <strain evidence="4">SH1</strain>
    </source>
</reference>
<feature type="region of interest" description="Disordered" evidence="1">
    <location>
        <begin position="745"/>
        <end position="775"/>
    </location>
</feature>
<evidence type="ECO:0000313" key="5">
    <source>
        <dbReference type="Proteomes" id="UP000614601"/>
    </source>
</evidence>
<evidence type="ECO:0000313" key="4">
    <source>
        <dbReference type="EMBL" id="CAD5229218.1"/>
    </source>
</evidence>
<proteinExistence type="predicted"/>
<evidence type="ECO:0000256" key="3">
    <source>
        <dbReference type="SAM" id="SignalP"/>
    </source>
</evidence>
<evidence type="ECO:0008006" key="6">
    <source>
        <dbReference type="Google" id="ProtNLM"/>
    </source>
</evidence>
<sequence>MFVYCAIFLFCSSALACYINNEITTRSSFYRRLTNTTCITYEDLLRDVTDDSNYNIVIIRLPSTDRTWYLDNNKINFNSAQNDNIFSSLLSQNGYRNLETANITANVIILKQNSILTLQDGEMPSDEYILYTITEDEDDELVTEDTKEDSDVVVCVIKKMTLFRREFGTESDSDTTLLVIDRDKQCFNVTVRNTTSITSYKTCHIETENTTIPMEIAQNNFTNLQGCYTFDHNSNATLYCDQDVITQVYITSFKQLVTRNLPEQLNITHPILKILISLDFLPKNIFPNSSAFCSVDGSTNVPATIQDNYCACNFSNFNTTGKHSIYVVRSSELYDATMKYQHPVLVDFSTLLETSSLYVTIHGIPRNPLARSRIVLYPGITVNISHDEFFDSVKYKWYTDSKLEASTQSLTIKGGTYRSGQVVKVTLIVTATYDGNVMNGTASAEITYIVEPLVAVTDSYQRSVSQGDVLFLDASDSYNPNYRSSVLQHSWQCVDVKNDKECQLDDSTVLNKSYVSVDASYLVPGQKLMFVDYIRDDKLNSSVSTVVTVQPRDAPTVKLLPFTQVHVNFMDSIRTQAYVRSFGGHLETEWHLYELESNKSIELGDNFPYRKRSFDDITAKQYTLLSFTLPSQSHQLLNLSCSKSYVIRLLAMNSAGIGWADRVLSPTYVPQDLQVRILPEGEIYALETAVTVELANSLIHFFNFYIRFGIRTVMYGNKTSERWNRFSAFTQYSTYLPSTMHLTNGTSSEGVSTTTLSTESFEKTSEPSESASEEASECNNRVAYQGLVELCDFDGYCIRDETSQFTVLPSRNLEVAYDNMMKMMEGDLQAGAPFSAFDKLMAVSLENCTDTVQNVEIFDTLASRVIRQVSSSSDLLELMEGLQYLNNVMLRASERTVARMSSLSYKVKNMLGFETKRSKRSADLMSAMAFGSGSRISEDMADELLRAYDLLISKNQQSETLYLGNVDDLLGAFCVQTDSNNIMSASGGKYTDIQLQALLPSYETFLNSSYNLAGTDGDTISFNVNFKQQYSEWKCSNGNVSCSEICLGSGQIKSSIFNDNEFMRLAFANPGSITMSLDDLVSDIHRILFMDPINGAEVALDSFIKYTVNIPLTDYSSAIYYKCLLFTDSWNGDYCTSSEYAINTADYGYLLQCNCSANGYVGVFKVSAPTPYSYPYYNELLLQFSMSSNKTCTLEQATLVVSSLATVIAVQDTRFVNVTACDEDGIFEATLRPALNANQTANSYVVQAVVKAVYQPGGFVTSNNVVDNVTVSVVQRATNNDGNARRLSLRIEKTLKEIAPKNSDVLAGNWVQTMATNMKISQFRFKNAVLLIGCLFNFTITLPFPGELSEVTDMSAEEISLIIQEQVTYDELQLYDKDGQVLSADVISNMDVYQLVVAQQLNTLVVVLGVLITVFCTLGAIFTGGLVFVKVRTDNLIQAHNREFDEHFNQNPTSGEHQDTVVFK</sequence>
<dbReference type="EMBL" id="CAJFCW020000006">
    <property type="protein sequence ID" value="CAG9126040.1"/>
    <property type="molecule type" value="Genomic_DNA"/>
</dbReference>
<feature type="signal peptide" evidence="3">
    <location>
        <begin position="1"/>
        <end position="16"/>
    </location>
</feature>
<feature type="transmembrane region" description="Helical" evidence="2">
    <location>
        <begin position="1404"/>
        <end position="1429"/>
    </location>
</feature>
<keyword evidence="2" id="KW-1133">Transmembrane helix</keyword>
<protein>
    <recommendedName>
        <fullName evidence="6">PKD/REJ-like domain-containing protein</fullName>
    </recommendedName>
</protein>
<feature type="compositionally biased region" description="Polar residues" evidence="1">
    <location>
        <begin position="745"/>
        <end position="759"/>
    </location>
</feature>
<gene>
    <name evidence="4" type="ORF">BOKJ2_LOCUS13277</name>
</gene>
<evidence type="ECO:0000256" key="1">
    <source>
        <dbReference type="SAM" id="MobiDB-lite"/>
    </source>
</evidence>
<feature type="chain" id="PRO_5036408564" description="PKD/REJ-like domain-containing protein" evidence="3">
    <location>
        <begin position="17"/>
        <end position="1464"/>
    </location>
</feature>
<accession>A0A811LP62</accession>
<dbReference type="Proteomes" id="UP000614601">
    <property type="component" value="Unassembled WGS sequence"/>
</dbReference>
<comment type="caution">
    <text evidence="4">The sequence shown here is derived from an EMBL/GenBank/DDBJ whole genome shotgun (WGS) entry which is preliminary data.</text>
</comment>
<dbReference type="EMBL" id="CAJFDH010000006">
    <property type="protein sequence ID" value="CAD5229218.1"/>
    <property type="molecule type" value="Genomic_DNA"/>
</dbReference>
<name>A0A811LP62_9BILA</name>